<dbReference type="InterPro" id="IPR057945">
    <property type="entry name" value="TPR_ZSWIM8"/>
</dbReference>
<feature type="region of interest" description="Disordered" evidence="2">
    <location>
        <begin position="667"/>
        <end position="700"/>
    </location>
</feature>
<dbReference type="GO" id="GO:0031462">
    <property type="term" value="C:Cul2-RING ubiquitin ligase complex"/>
    <property type="evidence" value="ECO:0007669"/>
    <property type="project" value="TreeGrafter"/>
</dbReference>
<evidence type="ECO:0000313" key="5">
    <source>
        <dbReference type="Proteomes" id="UP001432322"/>
    </source>
</evidence>
<evidence type="ECO:0000256" key="2">
    <source>
        <dbReference type="SAM" id="MobiDB-lite"/>
    </source>
</evidence>
<dbReference type="GO" id="GO:0008270">
    <property type="term" value="F:zinc ion binding"/>
    <property type="evidence" value="ECO:0007669"/>
    <property type="project" value="UniProtKB-KW"/>
</dbReference>
<dbReference type="Pfam" id="PF25572">
    <property type="entry name" value="TPR_ZSWIM8"/>
    <property type="match status" value="1"/>
</dbReference>
<reference evidence="4" key="1">
    <citation type="submission" date="2023-10" db="EMBL/GenBank/DDBJ databases">
        <title>Genome assembly of Pristionchus species.</title>
        <authorList>
            <person name="Yoshida K."/>
            <person name="Sommer R.J."/>
        </authorList>
    </citation>
    <scope>NUCLEOTIDE SEQUENCE</scope>
    <source>
        <strain evidence="4">RS5133</strain>
    </source>
</reference>
<name>A0AAV5W006_9BILA</name>
<feature type="domain" description="SWIM-type" evidence="3">
    <location>
        <begin position="220"/>
        <end position="255"/>
    </location>
</feature>
<accession>A0AAV5W006</accession>
<feature type="compositionally biased region" description="Pro residues" evidence="2">
    <location>
        <begin position="1467"/>
        <end position="1481"/>
    </location>
</feature>
<feature type="region of interest" description="Disordered" evidence="2">
    <location>
        <begin position="1467"/>
        <end position="1543"/>
    </location>
</feature>
<feature type="region of interest" description="Disordered" evidence="2">
    <location>
        <begin position="1"/>
        <end position="32"/>
    </location>
</feature>
<gene>
    <name evidence="4" type="ORF">PFISCL1PPCAC_15305</name>
</gene>
<keyword evidence="1" id="KW-0863">Zinc-finger</keyword>
<dbReference type="InterPro" id="IPR007527">
    <property type="entry name" value="Znf_SWIM"/>
</dbReference>
<feature type="compositionally biased region" description="Low complexity" evidence="2">
    <location>
        <begin position="1162"/>
        <end position="1173"/>
    </location>
</feature>
<keyword evidence="5" id="KW-1185">Reference proteome</keyword>
<feature type="compositionally biased region" description="Low complexity" evidence="2">
    <location>
        <begin position="1493"/>
        <end position="1513"/>
    </location>
</feature>
<feature type="compositionally biased region" description="Low complexity" evidence="2">
    <location>
        <begin position="18"/>
        <end position="32"/>
    </location>
</feature>
<dbReference type="Proteomes" id="UP001432322">
    <property type="component" value="Unassembled WGS sequence"/>
</dbReference>
<evidence type="ECO:0000256" key="1">
    <source>
        <dbReference type="PROSITE-ProRule" id="PRU00325"/>
    </source>
</evidence>
<proteinExistence type="predicted"/>
<comment type="caution">
    <text evidence="4">The sequence shown here is derived from an EMBL/GenBank/DDBJ whole genome shotgun (WGS) entry which is preliminary data.</text>
</comment>
<dbReference type="PANTHER" id="PTHR22619">
    <property type="entry name" value="ZINC FINGER SWIM DOMAIN CONTAINING PROTEIN 4, 5, 6"/>
    <property type="match status" value="1"/>
</dbReference>
<feature type="compositionally biased region" description="Basic residues" evidence="2">
    <location>
        <begin position="629"/>
        <end position="641"/>
    </location>
</feature>
<sequence length="1758" mass="192226">AAAAAAAVNQPAQHVDSSPRGSSRVSSARGESVRAASAASTLTLTPSMGGAAAAATNSTESSNVPSLFTTAARACARSLPFCALEESYNHAMLYRYTFPHGEIGERLRAMPPLEGSHTIPDKIFLAITWWCFPESEDDIRLYSCLANGGVDEFNRGELVYTSGGVESVMQIGYHLSAKVSQSPNISLLSPSLGDFHDEISRREGEGMKSGLKKDVHAPTYDVSIGIDRCRIVSCECSCTARAWCQHMVALCLFRLHQRHKVEFRVTIWDSINELGTSQLKKFAQYLVNDLPRQYLPTAQKLIDGLTDPTSTIYHSEGAPDPTDGGHEIVALWSIDQQLLHERVARTLYRFCQPSPTVHCDVQFLSSTPPAIASEWQLLLQPLKTKKPEGIWNLVSIVRAMFKRRDENATALLHVITDEILASTHMLIWWLVASLQQSGRWAHSSDRKSNPLMTNYEVPQLCAAALCDEMVSLWRVAALNPALTPEERRQLAGFIQLYHKTAVERLWLLIDSMGFKGGKNMESHSNIISLLIATTVNGDRASLSTATARFSLECFPGFYPALQACHLCWNPSDLGILPPEVTFSLFDSSSSPHLPQITGGLRRPYTVSSTCPQNSSMFYGGYGVVDSCTNKKKKSKNKKKSSKSGTSSKKSARHQLLDAFERFELDELESAESGQESDMPGPSSRSTVKRRNRRSGSNYPSEDVDMLFAAAHQPLDGMDLKLARCEALFAHGHTAAAAVKAAEIVVGLRGMLPRLVWDYDRHLETMTDPSPSSSSLSIPIPPPKQHKQLMQRAPPHGGIHPSQYYNTTPHHLAYPKKRYGKVVAIPDAAAATPPTPVQLPDLRVHSVSQLACSVVQRALLLAKQLLPYPIHRHSVFRLLVDVLEAPKGAMSTNSLQVKLFHLESEVRSILNSMPLDSAELEVIRSRAISLARWDLSPSGKSEIAKRGVPPVSLAAFIFTSLVTRDNILLHEEDSHLGVAACLAVIGARHSYPEGAFPMLGECLRRQKGEIALGLFRRFKDDSAKLGLVLDRLLDSTQHRMYSYHKSNGAHFLERDPIYRPILLKGEKPTMNALIGNLLMRKMGGEKKEEEDKIEEEEKTGLSPRRPSLQQSIGSWESGGQGIDRGGEGERAERSSIDDSEESGGNNEDRSSISTRRSSDEGNESSSNSLSQSGSAFPQSTVSRGRNGGTLYAHGRGFNGIANVGDGTRFNNKKVRPSPPFEAHAHYMFELAKRILTEAGGDQSSTVFRHAPNNHGPHRKLHMSAFLTGLYALGLSNKASGSWASRTYSNLVCWTTAQALDIGAPAIDVIRDTWFDHLTPPEAASLGDKAGQSRDQSSQDSGAHLALSVLHHCHALSREEGQRALDQCRLQGPAFMERAVNAVDDVSRKEGVFPEILFSAARSWANIQLDTDPSNCIGTGMYSTGPSFNGGGGPPMAQNPYYYAAIGFMQQQQQNAAVAAVYGGGSAPPPMSSFNPSHPPPMVRQPSRSGDDDAASQSSASSSASGAAPSQRPSAMHTSHSAPNLGPGQVGATSAPPSGVPTAYDPRMERLTKAQHLGLRAMETAASRGTEDRSYQKYSARPPFYEHVEWLFELSYSIGPMAIEYFCDRCSKTINSPRLLASFVHKLLKLFPNVHHGSIVMAAPPTRQLPFGMGQGKFRSAALSAGWKKPTADVFDRTMEMAYSAISHKFTNAGSRVMSVGDVDEVMDVLQCIQNLLMTQLPNQIGWPLLRELFSYTSKQKSSSETQKLIAARIHSMCSM</sequence>
<feature type="region of interest" description="Disordered" evidence="2">
    <location>
        <begin position="628"/>
        <end position="651"/>
    </location>
</feature>
<dbReference type="PANTHER" id="PTHR22619:SF1">
    <property type="entry name" value="ZINC FINGER SWIM DOMAIN-CONTAINING PROTEIN 8"/>
    <property type="match status" value="1"/>
</dbReference>
<organism evidence="4 5">
    <name type="scientific">Pristionchus fissidentatus</name>
    <dbReference type="NCBI Taxonomy" id="1538716"/>
    <lineage>
        <taxon>Eukaryota</taxon>
        <taxon>Metazoa</taxon>
        <taxon>Ecdysozoa</taxon>
        <taxon>Nematoda</taxon>
        <taxon>Chromadorea</taxon>
        <taxon>Rhabditida</taxon>
        <taxon>Rhabditina</taxon>
        <taxon>Diplogasteromorpha</taxon>
        <taxon>Diplogasteroidea</taxon>
        <taxon>Neodiplogasteridae</taxon>
        <taxon>Pristionchus</taxon>
    </lineage>
</organism>
<feature type="region of interest" description="Disordered" evidence="2">
    <location>
        <begin position="1083"/>
        <end position="1189"/>
    </location>
</feature>
<dbReference type="EMBL" id="BTSY01000004">
    <property type="protein sequence ID" value="GMT24008.1"/>
    <property type="molecule type" value="Genomic_DNA"/>
</dbReference>
<keyword evidence="1" id="KW-0862">Zinc</keyword>
<evidence type="ECO:0000259" key="3">
    <source>
        <dbReference type="PROSITE" id="PS50966"/>
    </source>
</evidence>
<evidence type="ECO:0000313" key="4">
    <source>
        <dbReference type="EMBL" id="GMT24008.1"/>
    </source>
</evidence>
<dbReference type="PROSITE" id="PS50966">
    <property type="entry name" value="ZF_SWIM"/>
    <property type="match status" value="1"/>
</dbReference>
<feature type="compositionally biased region" description="Basic and acidic residues" evidence="2">
    <location>
        <begin position="1123"/>
        <end position="1135"/>
    </location>
</feature>
<keyword evidence="1" id="KW-0479">Metal-binding</keyword>
<protein>
    <recommendedName>
        <fullName evidence="3">SWIM-type domain-containing protein</fullName>
    </recommendedName>
</protein>
<feature type="non-terminal residue" evidence="4">
    <location>
        <position position="1"/>
    </location>
</feature>